<name>A0A9P0CRD1_9CUCU</name>
<reference evidence="3" key="1">
    <citation type="submission" date="2022-01" db="EMBL/GenBank/DDBJ databases">
        <authorList>
            <person name="King R."/>
        </authorList>
    </citation>
    <scope>NUCLEOTIDE SEQUENCE</scope>
</reference>
<sequence>MTSKLPPQRLREEVYGDLNKSTSSEDSNNTPYFSRSASDDKSEELINADNNTPEGGASPHEIISNPIPSRNLSSNMSLAASNSHIIPTGTTDHAQIFQSAYVTQSNHPTKVTIKRVEIPIGARILNVGTGADLHHHAFTANKTGTIPKRSPLIFKTKSMEKIKSERVKTNRRIGELSSSNLGNSALAPPRQTTTADSSFLLANAQIVDYPIVYCNESFCKISGYNRAEVMQKSCRCAFMFGELTDKETISRVDHVLEHQLYDQFEILLYKKNIIIIFLIN</sequence>
<dbReference type="Pfam" id="PF13426">
    <property type="entry name" value="PAS_9"/>
    <property type="match status" value="1"/>
</dbReference>
<dbReference type="InterPro" id="IPR035965">
    <property type="entry name" value="PAS-like_dom_sf"/>
</dbReference>
<feature type="compositionally biased region" description="Polar residues" evidence="1">
    <location>
        <begin position="19"/>
        <end position="36"/>
    </location>
</feature>
<evidence type="ECO:0000313" key="4">
    <source>
        <dbReference type="Proteomes" id="UP001153636"/>
    </source>
</evidence>
<dbReference type="Gene3D" id="3.30.450.20">
    <property type="entry name" value="PAS domain"/>
    <property type="match status" value="1"/>
</dbReference>
<dbReference type="PROSITE" id="PS50112">
    <property type="entry name" value="PAS"/>
    <property type="match status" value="1"/>
</dbReference>
<dbReference type="SUPFAM" id="SSF55785">
    <property type="entry name" value="PYP-like sensor domain (PAS domain)"/>
    <property type="match status" value="1"/>
</dbReference>
<gene>
    <name evidence="3" type="ORF">PSYICH_LOCUS4778</name>
</gene>
<proteinExistence type="predicted"/>
<evidence type="ECO:0000259" key="2">
    <source>
        <dbReference type="PROSITE" id="PS50112"/>
    </source>
</evidence>
<dbReference type="InterPro" id="IPR000014">
    <property type="entry name" value="PAS"/>
</dbReference>
<dbReference type="GO" id="GO:0005249">
    <property type="term" value="F:voltage-gated potassium channel activity"/>
    <property type="evidence" value="ECO:0007669"/>
    <property type="project" value="TreeGrafter"/>
</dbReference>
<dbReference type="GO" id="GO:0008076">
    <property type="term" value="C:voltage-gated potassium channel complex"/>
    <property type="evidence" value="ECO:0007669"/>
    <property type="project" value="TreeGrafter"/>
</dbReference>
<dbReference type="PANTHER" id="PTHR10217">
    <property type="entry name" value="VOLTAGE AND LIGAND GATED POTASSIUM CHANNEL"/>
    <property type="match status" value="1"/>
</dbReference>
<dbReference type="EMBL" id="OV651827">
    <property type="protein sequence ID" value="CAH1103734.1"/>
    <property type="molecule type" value="Genomic_DNA"/>
</dbReference>
<evidence type="ECO:0000256" key="1">
    <source>
        <dbReference type="SAM" id="MobiDB-lite"/>
    </source>
</evidence>
<dbReference type="AlphaFoldDB" id="A0A9P0CRD1"/>
<organism evidence="3 4">
    <name type="scientific">Psylliodes chrysocephalus</name>
    <dbReference type="NCBI Taxonomy" id="3402493"/>
    <lineage>
        <taxon>Eukaryota</taxon>
        <taxon>Metazoa</taxon>
        <taxon>Ecdysozoa</taxon>
        <taxon>Arthropoda</taxon>
        <taxon>Hexapoda</taxon>
        <taxon>Insecta</taxon>
        <taxon>Pterygota</taxon>
        <taxon>Neoptera</taxon>
        <taxon>Endopterygota</taxon>
        <taxon>Coleoptera</taxon>
        <taxon>Polyphaga</taxon>
        <taxon>Cucujiformia</taxon>
        <taxon>Chrysomeloidea</taxon>
        <taxon>Chrysomelidae</taxon>
        <taxon>Galerucinae</taxon>
        <taxon>Alticini</taxon>
        <taxon>Psylliodes</taxon>
    </lineage>
</organism>
<protein>
    <recommendedName>
        <fullName evidence="2">PAS domain-containing protein</fullName>
    </recommendedName>
</protein>
<feature type="domain" description="PAS" evidence="2">
    <location>
        <begin position="211"/>
        <end position="263"/>
    </location>
</feature>
<dbReference type="InterPro" id="IPR050818">
    <property type="entry name" value="KCNH_animal-type"/>
</dbReference>
<feature type="region of interest" description="Disordered" evidence="1">
    <location>
        <begin position="1"/>
        <end position="69"/>
    </location>
</feature>
<dbReference type="OrthoDB" id="447251at2759"/>
<accession>A0A9P0CRD1</accession>
<evidence type="ECO:0000313" key="3">
    <source>
        <dbReference type="EMBL" id="CAH1103734.1"/>
    </source>
</evidence>
<dbReference type="GO" id="GO:0042391">
    <property type="term" value="P:regulation of membrane potential"/>
    <property type="evidence" value="ECO:0007669"/>
    <property type="project" value="TreeGrafter"/>
</dbReference>
<dbReference type="Proteomes" id="UP001153636">
    <property type="component" value="Chromosome 15"/>
</dbReference>
<keyword evidence="4" id="KW-1185">Reference proteome</keyword>
<dbReference type="PANTHER" id="PTHR10217:SF435">
    <property type="entry name" value="POTASSIUM VOLTAGE-GATED CHANNEL PROTEIN EAG"/>
    <property type="match status" value="1"/>
</dbReference>